<keyword evidence="2" id="KW-0378">Hydrolase</keyword>
<keyword evidence="1" id="KW-0732">Signal</keyword>
<gene>
    <name evidence="2" type="ORF">K4G66_02075</name>
</gene>
<dbReference type="Pfam" id="PF00756">
    <property type="entry name" value="Esterase"/>
    <property type="match status" value="1"/>
</dbReference>
<dbReference type="InterPro" id="IPR050583">
    <property type="entry name" value="Mycobacterial_A85_antigen"/>
</dbReference>
<dbReference type="EMBL" id="CP120682">
    <property type="protein sequence ID" value="WKN37495.1"/>
    <property type="molecule type" value="Genomic_DNA"/>
</dbReference>
<feature type="signal peptide" evidence="1">
    <location>
        <begin position="1"/>
        <end position="23"/>
    </location>
</feature>
<dbReference type="InterPro" id="IPR029058">
    <property type="entry name" value="AB_hydrolase_fold"/>
</dbReference>
<dbReference type="PANTHER" id="PTHR48098">
    <property type="entry name" value="ENTEROCHELIN ESTERASE-RELATED"/>
    <property type="match status" value="1"/>
</dbReference>
<evidence type="ECO:0000256" key="1">
    <source>
        <dbReference type="SAM" id="SignalP"/>
    </source>
</evidence>
<evidence type="ECO:0000313" key="2">
    <source>
        <dbReference type="EMBL" id="WKN37495.1"/>
    </source>
</evidence>
<protein>
    <submittedName>
        <fullName evidence="2">Alpha/beta fold hydrolase</fullName>
    </submittedName>
</protein>
<reference evidence="2" key="1">
    <citation type="journal article" date="2023" name="Comput. Struct. Biotechnol. J.">
        <title>Discovery of a novel marine Bacteroidetes with a rich repertoire of carbohydrate-active enzymes.</title>
        <authorList>
            <person name="Chen B."/>
            <person name="Liu G."/>
            <person name="Chen Q."/>
            <person name="Wang H."/>
            <person name="Liu L."/>
            <person name="Tang K."/>
        </authorList>
    </citation>
    <scope>NUCLEOTIDE SEQUENCE</scope>
    <source>
        <strain evidence="2">TK19036</strain>
    </source>
</reference>
<dbReference type="InterPro" id="IPR000801">
    <property type="entry name" value="Esterase-like"/>
</dbReference>
<feature type="chain" id="PRO_5041237435" evidence="1">
    <location>
        <begin position="24"/>
        <end position="346"/>
    </location>
</feature>
<name>A0AA49JH19_9BACT</name>
<dbReference type="GO" id="GO:0016747">
    <property type="term" value="F:acyltransferase activity, transferring groups other than amino-acyl groups"/>
    <property type="evidence" value="ECO:0007669"/>
    <property type="project" value="TreeGrafter"/>
</dbReference>
<dbReference type="PANTHER" id="PTHR48098:SF1">
    <property type="entry name" value="DIACYLGLYCEROL ACYLTRANSFERASE_MYCOLYLTRANSFERASE AG85A"/>
    <property type="match status" value="1"/>
</dbReference>
<dbReference type="Gene3D" id="3.40.50.1820">
    <property type="entry name" value="alpha/beta hydrolase"/>
    <property type="match status" value="1"/>
</dbReference>
<reference evidence="2" key="2">
    <citation type="journal article" date="2024" name="Antonie Van Leeuwenhoek">
        <title>Roseihalotalea indica gen. nov., sp. nov., a halophilic Bacteroidetes from mesopelagic Southwest Indian Ocean with higher carbohydrate metabolic potential.</title>
        <authorList>
            <person name="Chen B."/>
            <person name="Zhang M."/>
            <person name="Lin D."/>
            <person name="Ye J."/>
            <person name="Tang K."/>
        </authorList>
    </citation>
    <scope>NUCLEOTIDE SEQUENCE</scope>
    <source>
        <strain evidence="2">TK19036</strain>
    </source>
</reference>
<sequence length="346" mass="38398">MTYLLRISLLVFLTNYLIFPAQAQSSQGKVERVKVHGTSLEGNLSDDSPDRDVSVYLPPSYQSDGDRRYPVVYLLHGFTDSDSQWFGLEEHWINLPEVVDQVQGNEGIREVIIVMPNAYTRFKGSMYSSSATVGDWETFVAEELVAYIDDHYRTIPQAASRGLAGHSMGGYGTIRIGMQYPQVFSSIYLLSPCCMSPRDDGNTDAMQQAEAVNTVEAIDEQSFFVLATLASAAAWAPNPKNPPFYMDLPTQDGEVLPEVAQKMAANATLVVIDQYIAKLKQLNAIAFDVGNEDRGIAAASRELDQVLTDYGIDHSFEVYEGDHINGIAGRIQTHMLPFFSEHLAFE</sequence>
<proteinExistence type="predicted"/>
<dbReference type="GO" id="GO:0016787">
    <property type="term" value="F:hydrolase activity"/>
    <property type="evidence" value="ECO:0007669"/>
    <property type="project" value="UniProtKB-KW"/>
</dbReference>
<dbReference type="AlphaFoldDB" id="A0AA49JH19"/>
<accession>A0AA49JH19</accession>
<organism evidence="2">
    <name type="scientific">Roseihalotalea indica</name>
    <dbReference type="NCBI Taxonomy" id="2867963"/>
    <lineage>
        <taxon>Bacteria</taxon>
        <taxon>Pseudomonadati</taxon>
        <taxon>Bacteroidota</taxon>
        <taxon>Cytophagia</taxon>
        <taxon>Cytophagales</taxon>
        <taxon>Catalimonadaceae</taxon>
        <taxon>Roseihalotalea</taxon>
    </lineage>
</organism>
<dbReference type="SUPFAM" id="SSF53474">
    <property type="entry name" value="alpha/beta-Hydrolases"/>
    <property type="match status" value="1"/>
</dbReference>